<feature type="domain" description="DUF1232" evidence="7">
    <location>
        <begin position="115"/>
        <end position="148"/>
    </location>
</feature>
<feature type="transmembrane region" description="Helical" evidence="6">
    <location>
        <begin position="111"/>
        <end position="128"/>
    </location>
</feature>
<dbReference type="RefSeq" id="WP_258285637.1">
    <property type="nucleotide sequence ID" value="NZ_UHJL01000001.1"/>
</dbReference>
<evidence type="ECO:0000256" key="3">
    <source>
        <dbReference type="ARBA" id="ARBA00022989"/>
    </source>
</evidence>
<keyword evidence="3 6" id="KW-1133">Transmembrane helix</keyword>
<dbReference type="EMBL" id="UHJL01000001">
    <property type="protein sequence ID" value="SUQ19887.1"/>
    <property type="molecule type" value="Genomic_DNA"/>
</dbReference>
<comment type="subcellular location">
    <subcellularLocation>
        <location evidence="1">Endomembrane system</location>
        <topology evidence="1">Multi-pass membrane protein</topology>
    </subcellularLocation>
</comment>
<keyword evidence="2 6" id="KW-0812">Transmembrane</keyword>
<evidence type="ECO:0000256" key="5">
    <source>
        <dbReference type="SAM" id="MobiDB-lite"/>
    </source>
</evidence>
<dbReference type="InterPro" id="IPR010652">
    <property type="entry name" value="DUF1232"/>
</dbReference>
<dbReference type="Pfam" id="PF06803">
    <property type="entry name" value="DUF1232"/>
    <property type="match status" value="1"/>
</dbReference>
<name>A0A380RY50_FIBSU</name>
<sequence>MEKENKIDAVNKASDSLNSNAKKINEAAQNVSSALENLRSANETLGNPLGKGLGFISSKMKRNEPNQEKSGDVQQNLNEEVLSSAENIATSEVTQEKKDVAQTGAPKFKKVLAVIFMVIAVVYTVSPVDLSPDAIPIVGWLDDIGALLTAGVNAFQQFAKNQESFFIKILKYVKWFLVIGIVIAALLFGGLIAAIIALVAK</sequence>
<proteinExistence type="predicted"/>
<dbReference type="Proteomes" id="UP000255423">
    <property type="component" value="Unassembled WGS sequence"/>
</dbReference>
<feature type="transmembrane region" description="Helical" evidence="6">
    <location>
        <begin position="134"/>
        <end position="155"/>
    </location>
</feature>
<evidence type="ECO:0000256" key="2">
    <source>
        <dbReference type="ARBA" id="ARBA00022692"/>
    </source>
</evidence>
<protein>
    <recommendedName>
        <fullName evidence="7">DUF1232 domain-containing protein</fullName>
    </recommendedName>
</protein>
<evidence type="ECO:0000313" key="9">
    <source>
        <dbReference type="Proteomes" id="UP000255423"/>
    </source>
</evidence>
<dbReference type="GO" id="GO:0012505">
    <property type="term" value="C:endomembrane system"/>
    <property type="evidence" value="ECO:0007669"/>
    <property type="project" value="UniProtKB-SubCell"/>
</dbReference>
<evidence type="ECO:0000256" key="1">
    <source>
        <dbReference type="ARBA" id="ARBA00004127"/>
    </source>
</evidence>
<organism evidence="8 9">
    <name type="scientific">Fibrobacter succinogenes</name>
    <name type="common">Bacteroides succinogenes</name>
    <dbReference type="NCBI Taxonomy" id="833"/>
    <lineage>
        <taxon>Bacteria</taxon>
        <taxon>Pseudomonadati</taxon>
        <taxon>Fibrobacterota</taxon>
        <taxon>Fibrobacteria</taxon>
        <taxon>Fibrobacterales</taxon>
        <taxon>Fibrobacteraceae</taxon>
        <taxon>Fibrobacter</taxon>
    </lineage>
</organism>
<evidence type="ECO:0000313" key="8">
    <source>
        <dbReference type="EMBL" id="SUQ19887.1"/>
    </source>
</evidence>
<evidence type="ECO:0000259" key="7">
    <source>
        <dbReference type="Pfam" id="PF06803"/>
    </source>
</evidence>
<gene>
    <name evidence="8" type="ORF">SAMN05661053_1131</name>
</gene>
<keyword evidence="4 6" id="KW-0472">Membrane</keyword>
<accession>A0A380RY50</accession>
<reference evidence="8 9" key="1">
    <citation type="submission" date="2017-08" db="EMBL/GenBank/DDBJ databases">
        <authorList>
            <person name="de Groot N.N."/>
        </authorList>
    </citation>
    <scope>NUCLEOTIDE SEQUENCE [LARGE SCALE GENOMIC DNA]</scope>
    <source>
        <strain evidence="8 9">HM2</strain>
    </source>
</reference>
<feature type="region of interest" description="Disordered" evidence="5">
    <location>
        <begin position="1"/>
        <end position="20"/>
    </location>
</feature>
<evidence type="ECO:0000256" key="4">
    <source>
        <dbReference type="ARBA" id="ARBA00023136"/>
    </source>
</evidence>
<evidence type="ECO:0000256" key="6">
    <source>
        <dbReference type="SAM" id="Phobius"/>
    </source>
</evidence>
<feature type="transmembrane region" description="Helical" evidence="6">
    <location>
        <begin position="175"/>
        <end position="200"/>
    </location>
</feature>
<dbReference type="AlphaFoldDB" id="A0A380RY50"/>